<protein>
    <submittedName>
        <fullName evidence="1">Uncharacterized protein</fullName>
    </submittedName>
</protein>
<name>A0A401TI37_CHIPU</name>
<accession>A0A401TI37</accession>
<keyword evidence="2" id="KW-1185">Reference proteome</keyword>
<reference evidence="1 2" key="1">
    <citation type="journal article" date="2018" name="Nat. Ecol. Evol.">
        <title>Shark genomes provide insights into elasmobranch evolution and the origin of vertebrates.</title>
        <authorList>
            <person name="Hara Y"/>
            <person name="Yamaguchi K"/>
            <person name="Onimaru K"/>
            <person name="Kadota M"/>
            <person name="Koyanagi M"/>
            <person name="Keeley SD"/>
            <person name="Tatsumi K"/>
            <person name="Tanaka K"/>
            <person name="Motone F"/>
            <person name="Kageyama Y"/>
            <person name="Nozu R"/>
            <person name="Adachi N"/>
            <person name="Nishimura O"/>
            <person name="Nakagawa R"/>
            <person name="Tanegashima C"/>
            <person name="Kiyatake I"/>
            <person name="Matsumoto R"/>
            <person name="Murakumo K"/>
            <person name="Nishida K"/>
            <person name="Terakita A"/>
            <person name="Kuratani S"/>
            <person name="Sato K"/>
            <person name="Hyodo S Kuraku.S."/>
        </authorList>
    </citation>
    <scope>NUCLEOTIDE SEQUENCE [LARGE SCALE GENOMIC DNA]</scope>
</reference>
<feature type="non-terminal residue" evidence="1">
    <location>
        <position position="57"/>
    </location>
</feature>
<evidence type="ECO:0000313" key="2">
    <source>
        <dbReference type="Proteomes" id="UP000287033"/>
    </source>
</evidence>
<dbReference type="EMBL" id="BEZZ01070568">
    <property type="protein sequence ID" value="GCC42297.1"/>
    <property type="molecule type" value="Genomic_DNA"/>
</dbReference>
<dbReference type="AlphaFoldDB" id="A0A401TI37"/>
<sequence>MPRWETAPVLTRAVPALAGAAPSQVGVSRALEGERAVKLVVTRLSAAVANERPGCRK</sequence>
<dbReference type="Proteomes" id="UP000287033">
    <property type="component" value="Unassembled WGS sequence"/>
</dbReference>
<proteinExistence type="predicted"/>
<evidence type="ECO:0000313" key="1">
    <source>
        <dbReference type="EMBL" id="GCC42297.1"/>
    </source>
</evidence>
<comment type="caution">
    <text evidence="1">The sequence shown here is derived from an EMBL/GenBank/DDBJ whole genome shotgun (WGS) entry which is preliminary data.</text>
</comment>
<gene>
    <name evidence="1" type="ORF">chiPu_0026012</name>
</gene>
<organism evidence="1 2">
    <name type="scientific">Chiloscyllium punctatum</name>
    <name type="common">Brownbanded bambooshark</name>
    <name type="synonym">Hemiscyllium punctatum</name>
    <dbReference type="NCBI Taxonomy" id="137246"/>
    <lineage>
        <taxon>Eukaryota</taxon>
        <taxon>Metazoa</taxon>
        <taxon>Chordata</taxon>
        <taxon>Craniata</taxon>
        <taxon>Vertebrata</taxon>
        <taxon>Chondrichthyes</taxon>
        <taxon>Elasmobranchii</taxon>
        <taxon>Galeomorphii</taxon>
        <taxon>Galeoidea</taxon>
        <taxon>Orectolobiformes</taxon>
        <taxon>Hemiscylliidae</taxon>
        <taxon>Chiloscyllium</taxon>
    </lineage>
</organism>